<protein>
    <recommendedName>
        <fullName evidence="8">Sulfotransferase</fullName>
    </recommendedName>
</protein>
<feature type="binding site" evidence="3">
    <location>
        <position position="283"/>
    </location>
    <ligand>
        <name>3'-phosphoadenylyl sulfate</name>
        <dbReference type="ChEBI" id="CHEBI:58339"/>
    </ligand>
</feature>
<dbReference type="AlphaFoldDB" id="A0A835T7Y4"/>
<evidence type="ECO:0000313" key="6">
    <source>
        <dbReference type="EMBL" id="KAG2433221.1"/>
    </source>
</evidence>
<dbReference type="EMBL" id="JAEHOC010000019">
    <property type="protein sequence ID" value="KAG2433221.1"/>
    <property type="molecule type" value="Genomic_DNA"/>
</dbReference>
<comment type="caution">
    <text evidence="6">The sequence shown here is derived from an EMBL/GenBank/DDBJ whole genome shotgun (WGS) entry which is preliminary data.</text>
</comment>
<dbReference type="InterPro" id="IPR037359">
    <property type="entry name" value="NST/OST"/>
</dbReference>
<evidence type="ECO:0000313" key="7">
    <source>
        <dbReference type="Proteomes" id="UP000650467"/>
    </source>
</evidence>
<evidence type="ECO:0000256" key="2">
    <source>
        <dbReference type="PIRSR" id="PIRSR637359-1"/>
    </source>
</evidence>
<dbReference type="SUPFAM" id="SSF81995">
    <property type="entry name" value="beta-sandwich domain of Sec23/24"/>
    <property type="match status" value="1"/>
</dbReference>
<sequence length="470" mass="51230">MMAPPAATPAAAATATASAASAAVLDVPTTAPPAAQQASHDPQQQQPSPPQAAQPPQVAPQVAPQVPPPPPPPPMQGWSRGRRLAVSLAMPLLVGYCCAAFGVAWLLTLTVLPSYVLAQRLYWACPFIPHIWARLGPVAGTAARLGFEASHCINILTRLLTLPLRPHLPSFYILGFPKCGTTSLAEHLKSHPGLSATAGLPYHEALAKESHFLQGVYGRHHAHSRALYRSCFPTLITRWWHEVVRRAPAWACFDACPVNACMPHTAERIRRLTPQAKFIIMLRDPVPGVFSAEIMMRDMGVPLDWSFMDAPPEGGAEDPRFTQVPAEVAALWRQLEALGPEEPLPPQLPATFYTQLGAVLQCGMYAELLRPFLDRFPKDSFLFVEFKQFTSNPEAVVRQVLQHVGMDPARYSHKPLPPAMKNNYGARAMHPAVKAALGRLYAAPNRRLAALLAPWGQLPAELGWQGMEGV</sequence>
<evidence type="ECO:0000256" key="1">
    <source>
        <dbReference type="ARBA" id="ARBA00022679"/>
    </source>
</evidence>
<proteinExistence type="predicted"/>
<dbReference type="Proteomes" id="UP000650467">
    <property type="component" value="Unassembled WGS sequence"/>
</dbReference>
<dbReference type="Gene3D" id="3.40.50.300">
    <property type="entry name" value="P-loop containing nucleotide triphosphate hydrolases"/>
    <property type="match status" value="1"/>
</dbReference>
<feature type="compositionally biased region" description="Low complexity" evidence="4">
    <location>
        <begin position="54"/>
        <end position="64"/>
    </location>
</feature>
<feature type="compositionally biased region" description="Low complexity" evidence="4">
    <location>
        <begin position="1"/>
        <end position="46"/>
    </location>
</feature>
<evidence type="ECO:0008006" key="8">
    <source>
        <dbReference type="Google" id="ProtNLM"/>
    </source>
</evidence>
<keyword evidence="5" id="KW-0472">Membrane</keyword>
<feature type="compositionally biased region" description="Pro residues" evidence="4">
    <location>
        <begin position="65"/>
        <end position="75"/>
    </location>
</feature>
<feature type="binding site" evidence="3">
    <location>
        <position position="291"/>
    </location>
    <ligand>
        <name>3'-phosphoadenylyl sulfate</name>
        <dbReference type="ChEBI" id="CHEBI:58339"/>
    </ligand>
</feature>
<reference evidence="6" key="1">
    <citation type="journal article" date="2020" name="bioRxiv">
        <title>Comparative genomics of Chlamydomonas.</title>
        <authorList>
            <person name="Craig R.J."/>
            <person name="Hasan A.R."/>
            <person name="Ness R.W."/>
            <person name="Keightley P.D."/>
        </authorList>
    </citation>
    <scope>NUCLEOTIDE SEQUENCE</scope>
    <source>
        <strain evidence="6">SAG 7.73</strain>
    </source>
</reference>
<keyword evidence="5" id="KW-1133">Transmembrane helix</keyword>
<feature type="region of interest" description="Disordered" evidence="4">
    <location>
        <begin position="1"/>
        <end position="78"/>
    </location>
</feature>
<dbReference type="InterPro" id="IPR027417">
    <property type="entry name" value="P-loop_NTPase"/>
</dbReference>
<dbReference type="SUPFAM" id="SSF52540">
    <property type="entry name" value="P-loop containing nucleoside triphosphate hydrolases"/>
    <property type="match status" value="1"/>
</dbReference>
<feature type="transmembrane region" description="Helical" evidence="5">
    <location>
        <begin position="88"/>
        <end position="112"/>
    </location>
</feature>
<gene>
    <name evidence="6" type="ORF">HXX76_008291</name>
</gene>
<accession>A0A835T7Y4</accession>
<dbReference type="PANTHER" id="PTHR10605">
    <property type="entry name" value="HEPARAN SULFATE SULFOTRANSFERASE"/>
    <property type="match status" value="1"/>
</dbReference>
<evidence type="ECO:0000256" key="4">
    <source>
        <dbReference type="SAM" id="MobiDB-lite"/>
    </source>
</evidence>
<dbReference type="PANTHER" id="PTHR10605:SF56">
    <property type="entry name" value="BIFUNCTIONAL HEPARAN SULFATE N-DEACETYLASE_N-SULFOTRANSFERASE"/>
    <property type="match status" value="1"/>
</dbReference>
<keyword evidence="1" id="KW-0808">Transferase</keyword>
<evidence type="ECO:0000256" key="3">
    <source>
        <dbReference type="PIRSR" id="PIRSR637359-2"/>
    </source>
</evidence>
<organism evidence="6 7">
    <name type="scientific">Chlamydomonas incerta</name>
    <dbReference type="NCBI Taxonomy" id="51695"/>
    <lineage>
        <taxon>Eukaryota</taxon>
        <taxon>Viridiplantae</taxon>
        <taxon>Chlorophyta</taxon>
        <taxon>core chlorophytes</taxon>
        <taxon>Chlorophyceae</taxon>
        <taxon>CS clade</taxon>
        <taxon>Chlamydomonadales</taxon>
        <taxon>Chlamydomonadaceae</taxon>
        <taxon>Chlamydomonas</taxon>
    </lineage>
</organism>
<dbReference type="OrthoDB" id="411451at2759"/>
<feature type="active site" description="For sulfotransferase activity" evidence="2">
    <location>
        <position position="178"/>
    </location>
</feature>
<dbReference type="Pfam" id="PF13469">
    <property type="entry name" value="Sulfotransfer_3"/>
    <property type="match status" value="1"/>
</dbReference>
<keyword evidence="5" id="KW-0812">Transmembrane</keyword>
<evidence type="ECO:0000256" key="5">
    <source>
        <dbReference type="SAM" id="Phobius"/>
    </source>
</evidence>
<keyword evidence="7" id="KW-1185">Reference proteome</keyword>
<name>A0A835T7Y4_CHLIN</name>
<dbReference type="GO" id="GO:0008146">
    <property type="term" value="F:sulfotransferase activity"/>
    <property type="evidence" value="ECO:0007669"/>
    <property type="project" value="InterPro"/>
</dbReference>